<accession>A0A8D2KBA8</accession>
<dbReference type="GO" id="GO:1990904">
    <property type="term" value="C:ribonucleoprotein complex"/>
    <property type="evidence" value="ECO:0007669"/>
    <property type="project" value="UniProtKB-KW"/>
</dbReference>
<keyword evidence="5" id="KW-1185">Reference proteome</keyword>
<dbReference type="Proteomes" id="UP000694417">
    <property type="component" value="Unplaced"/>
</dbReference>
<dbReference type="PANTHER" id="PTHR10064">
    <property type="entry name" value="60S RIBOSOMAL PROTEIN L22"/>
    <property type="match status" value="1"/>
</dbReference>
<dbReference type="GO" id="GO:0005840">
    <property type="term" value="C:ribosome"/>
    <property type="evidence" value="ECO:0007669"/>
    <property type="project" value="UniProtKB-KW"/>
</dbReference>
<proteinExistence type="inferred from homology"/>
<dbReference type="GO" id="GO:0002181">
    <property type="term" value="P:cytoplasmic translation"/>
    <property type="evidence" value="ECO:0007669"/>
    <property type="project" value="TreeGrafter"/>
</dbReference>
<evidence type="ECO:0008006" key="6">
    <source>
        <dbReference type="Google" id="ProtNLM"/>
    </source>
</evidence>
<keyword evidence="2" id="KW-0689">Ribosomal protein</keyword>
<evidence type="ECO:0000313" key="5">
    <source>
        <dbReference type="Proteomes" id="UP000694417"/>
    </source>
</evidence>
<dbReference type="Ensembl" id="ENSUPAT00010000097.1">
    <property type="protein sequence ID" value="ENSUPAP00010000093.1"/>
    <property type="gene ID" value="ENSUPAG00010000114.1"/>
</dbReference>
<reference evidence="4" key="1">
    <citation type="submission" date="2025-08" db="UniProtKB">
        <authorList>
            <consortium name="Ensembl"/>
        </authorList>
    </citation>
    <scope>IDENTIFICATION</scope>
</reference>
<reference evidence="4" key="2">
    <citation type="submission" date="2025-09" db="UniProtKB">
        <authorList>
            <consortium name="Ensembl"/>
        </authorList>
    </citation>
    <scope>IDENTIFICATION</scope>
</reference>
<evidence type="ECO:0000313" key="4">
    <source>
        <dbReference type="Ensembl" id="ENSUPAP00010000093.1"/>
    </source>
</evidence>
<protein>
    <recommendedName>
        <fullName evidence="6">60S ribosomal protein L22-like 1</fullName>
    </recommendedName>
</protein>
<dbReference type="InterPro" id="IPR002671">
    <property type="entry name" value="Ribosomal_eL22"/>
</dbReference>
<evidence type="ECO:0000256" key="1">
    <source>
        <dbReference type="ARBA" id="ARBA00007817"/>
    </source>
</evidence>
<organism evidence="4 5">
    <name type="scientific">Urocitellus parryii</name>
    <name type="common">Arctic ground squirrel</name>
    <name type="synonym">Spermophilus parryii</name>
    <dbReference type="NCBI Taxonomy" id="9999"/>
    <lineage>
        <taxon>Eukaryota</taxon>
        <taxon>Metazoa</taxon>
        <taxon>Chordata</taxon>
        <taxon>Craniata</taxon>
        <taxon>Vertebrata</taxon>
        <taxon>Euteleostomi</taxon>
        <taxon>Mammalia</taxon>
        <taxon>Eutheria</taxon>
        <taxon>Euarchontoglires</taxon>
        <taxon>Glires</taxon>
        <taxon>Rodentia</taxon>
        <taxon>Sciuromorpha</taxon>
        <taxon>Sciuridae</taxon>
        <taxon>Xerinae</taxon>
        <taxon>Marmotini</taxon>
        <taxon>Urocitellus</taxon>
    </lineage>
</organism>
<name>A0A8D2KBA8_UROPR</name>
<dbReference type="Gene3D" id="3.30.1360.210">
    <property type="match status" value="1"/>
</dbReference>
<dbReference type="GO" id="GO:0003735">
    <property type="term" value="F:structural constituent of ribosome"/>
    <property type="evidence" value="ECO:0007669"/>
    <property type="project" value="InterPro"/>
</dbReference>
<sequence length="119" mass="13992">MASSQPQKYKSPKWATWKFNLDLTCSVEDETFDSGNFKQFLQKVKVSGKTGHLRTIHLKHLKNKITVVSEKQISESYLKYITKKHLMKKNPKNLCDWLHVIIPDKTYKLSYFQISQSQD</sequence>
<keyword evidence="3" id="KW-0687">Ribonucleoprotein</keyword>
<dbReference type="InterPro" id="IPR038526">
    <property type="entry name" value="Ribosomal_eL22_sf"/>
</dbReference>
<evidence type="ECO:0000256" key="2">
    <source>
        <dbReference type="ARBA" id="ARBA00022980"/>
    </source>
</evidence>
<dbReference type="PANTHER" id="PTHR10064:SF1">
    <property type="entry name" value="RIBOSOMAL PROTEIN EL22-LIKE"/>
    <property type="match status" value="1"/>
</dbReference>
<dbReference type="GO" id="GO:0003723">
    <property type="term" value="F:RNA binding"/>
    <property type="evidence" value="ECO:0007669"/>
    <property type="project" value="TreeGrafter"/>
</dbReference>
<evidence type="ECO:0000256" key="3">
    <source>
        <dbReference type="ARBA" id="ARBA00023274"/>
    </source>
</evidence>
<comment type="similarity">
    <text evidence="1">Belongs to the eukaryotic ribosomal protein eL22 family.</text>
</comment>
<dbReference type="AlphaFoldDB" id="A0A8D2KBA8"/>
<dbReference type="GeneTree" id="ENSGT00940000154509"/>
<dbReference type="Pfam" id="PF01776">
    <property type="entry name" value="Ribosomal_L22e"/>
    <property type="match status" value="1"/>
</dbReference>